<dbReference type="GO" id="GO:0012505">
    <property type="term" value="C:endomembrane system"/>
    <property type="evidence" value="ECO:0007669"/>
    <property type="project" value="UniProtKB-SubCell"/>
</dbReference>
<name>A0A6J0B7M0_NEOLC</name>
<organism evidence="13">
    <name type="scientific">Neodiprion lecontei</name>
    <name type="common">Redheaded pine sawfly</name>
    <dbReference type="NCBI Taxonomy" id="441921"/>
    <lineage>
        <taxon>Eukaryota</taxon>
        <taxon>Metazoa</taxon>
        <taxon>Ecdysozoa</taxon>
        <taxon>Arthropoda</taxon>
        <taxon>Hexapoda</taxon>
        <taxon>Insecta</taxon>
        <taxon>Pterygota</taxon>
        <taxon>Neoptera</taxon>
        <taxon>Endopterygota</taxon>
        <taxon>Hymenoptera</taxon>
        <taxon>Tenthredinoidea</taxon>
        <taxon>Diprionidae</taxon>
        <taxon>Diprioninae</taxon>
        <taxon>Neodiprion</taxon>
    </lineage>
</organism>
<dbReference type="CDD" id="cd15039">
    <property type="entry name" value="7tmB3_Methuselah-like"/>
    <property type="match status" value="1"/>
</dbReference>
<dbReference type="GeneID" id="107217830"/>
<evidence type="ECO:0000259" key="11">
    <source>
        <dbReference type="Pfam" id="PF06652"/>
    </source>
</evidence>
<evidence type="ECO:0000313" key="12">
    <source>
        <dbReference type="Proteomes" id="UP000829291"/>
    </source>
</evidence>
<feature type="chain" id="PRO_5045235154" evidence="10">
    <location>
        <begin position="23"/>
        <end position="452"/>
    </location>
</feature>
<dbReference type="InterPro" id="IPR010596">
    <property type="entry name" value="Methuselah_N_dom"/>
</dbReference>
<dbReference type="Proteomes" id="UP000829291">
    <property type="component" value="Chromosome 2"/>
</dbReference>
<evidence type="ECO:0000256" key="5">
    <source>
        <dbReference type="ARBA" id="ARBA00022989"/>
    </source>
</evidence>
<feature type="transmembrane region" description="Helical" evidence="9">
    <location>
        <begin position="287"/>
        <end position="308"/>
    </location>
</feature>
<dbReference type="Pfam" id="PF06652">
    <property type="entry name" value="Methuselah_N"/>
    <property type="match status" value="1"/>
</dbReference>
<dbReference type="SUPFAM" id="SSF63877">
    <property type="entry name" value="Methuselah ectodomain"/>
    <property type="match status" value="1"/>
</dbReference>
<dbReference type="AlphaFoldDB" id="A0A6J0B7M0"/>
<comment type="similarity">
    <text evidence="2">Belongs to the G-protein coupled receptor 2 family. Mth subfamily.</text>
</comment>
<gene>
    <name evidence="13" type="primary">LOC107217830</name>
</gene>
<dbReference type="GO" id="GO:0005886">
    <property type="term" value="C:plasma membrane"/>
    <property type="evidence" value="ECO:0007669"/>
    <property type="project" value="TreeGrafter"/>
</dbReference>
<dbReference type="PANTHER" id="PTHR47154">
    <property type="entry name" value="G-PROTEIN COUPLED RECEPTOR MTH-RELATED"/>
    <property type="match status" value="1"/>
</dbReference>
<keyword evidence="5 9" id="KW-1133">Transmembrane helix</keyword>
<keyword evidence="8" id="KW-0807">Transducer</keyword>
<dbReference type="PANTHER" id="PTHR47154:SF2">
    <property type="entry name" value="G-PROTEIN COUPLED RECEPTOR MTH-RELATED"/>
    <property type="match status" value="1"/>
</dbReference>
<protein>
    <submittedName>
        <fullName evidence="13">G-protein coupled receptor Mth2 isoform X1</fullName>
    </submittedName>
</protein>
<evidence type="ECO:0000256" key="1">
    <source>
        <dbReference type="ARBA" id="ARBA00004127"/>
    </source>
</evidence>
<feature type="transmembrane region" description="Helical" evidence="9">
    <location>
        <begin position="320"/>
        <end position="344"/>
    </location>
</feature>
<dbReference type="GO" id="GO:0008528">
    <property type="term" value="F:G protein-coupled peptide receptor activity"/>
    <property type="evidence" value="ECO:0007669"/>
    <property type="project" value="TreeGrafter"/>
</dbReference>
<evidence type="ECO:0000256" key="4">
    <source>
        <dbReference type="ARBA" id="ARBA00022729"/>
    </source>
</evidence>
<proteinExistence type="inferred from homology"/>
<reference evidence="13" key="1">
    <citation type="submission" date="2025-08" db="UniProtKB">
        <authorList>
            <consortium name="RefSeq"/>
        </authorList>
    </citation>
    <scope>IDENTIFICATION</scope>
    <source>
        <tissue evidence="13">Thorax and Abdomen</tissue>
    </source>
</reference>
<feature type="domain" description="Methuselah N-terminal" evidence="11">
    <location>
        <begin position="55"/>
        <end position="155"/>
    </location>
</feature>
<dbReference type="InterPro" id="IPR051384">
    <property type="entry name" value="Mth_GPCR"/>
</dbReference>
<evidence type="ECO:0000256" key="3">
    <source>
        <dbReference type="ARBA" id="ARBA00022692"/>
    </source>
</evidence>
<evidence type="ECO:0000256" key="8">
    <source>
        <dbReference type="ARBA" id="ARBA00023224"/>
    </source>
</evidence>
<keyword evidence="3 9" id="KW-0812">Transmembrane</keyword>
<feature type="transmembrane region" description="Helical" evidence="9">
    <location>
        <begin position="206"/>
        <end position="226"/>
    </location>
</feature>
<evidence type="ECO:0000256" key="10">
    <source>
        <dbReference type="SAM" id="SignalP"/>
    </source>
</evidence>
<dbReference type="InterPro" id="IPR023311">
    <property type="entry name" value="Methusela_ecto_dom_2"/>
</dbReference>
<keyword evidence="6" id="KW-0297">G-protein coupled receptor</keyword>
<sequence length="452" mass="51309">MAARRRLLLVILASNFLPGKSAVDGYSKPCPTAAIVNRTEKAGEFLAENGTQFEKDCICNWKTCLPLCCPLGQAKSESNSCVEDSLDVNLTDILLHSHGEMRLDKLHPFNLDPCGLESAHFRVSMAFGLLENGSLYLSDYSNETVDVGMYCLYRDIESPIYSAKLCNPRKSQSLPWLIGCIVCAFFALATFIVYTVVPELRNLHGLIFRLYLASYIGCIIMAQSGLKLITDLKNYKEIIHAFFGIYFCLTCALWLNVMSFDIWWTLRSLAPIQSNVKERERKRLRWYMAYAWLGPGVLMIVFCFVVLVGNIRSKSVSLCFLVGPIVTAGICNTCLYIATAITIIRRRKDTSHLVDGVNKHHQENVQWFNLYLKLFVVMGGPMIWLVATVTRRSLTYKLSALADVLQMSQCIMVFIIFVWKDDVKRSLRRLYARTMHKLPSSLRADRIHTTVN</sequence>
<evidence type="ECO:0000256" key="2">
    <source>
        <dbReference type="ARBA" id="ARBA00008979"/>
    </source>
</evidence>
<comment type="subcellular location">
    <subcellularLocation>
        <location evidence="1">Endomembrane system</location>
        <topology evidence="1">Multi-pass membrane protein</topology>
    </subcellularLocation>
</comment>
<dbReference type="Gene3D" id="1.20.1070.10">
    <property type="entry name" value="Rhodopsin 7-helix transmembrane proteins"/>
    <property type="match status" value="1"/>
</dbReference>
<feature type="transmembrane region" description="Helical" evidence="9">
    <location>
        <begin position="174"/>
        <end position="194"/>
    </location>
</feature>
<dbReference type="OrthoDB" id="6082634at2759"/>
<feature type="signal peptide" evidence="10">
    <location>
        <begin position="1"/>
        <end position="22"/>
    </location>
</feature>
<dbReference type="Gene3D" id="2.170.180.11">
    <property type="entry name" value="Methuselah ectodomain, domain 2"/>
    <property type="match status" value="1"/>
</dbReference>
<evidence type="ECO:0000256" key="6">
    <source>
        <dbReference type="ARBA" id="ARBA00023040"/>
    </source>
</evidence>
<keyword evidence="12" id="KW-1185">Reference proteome</keyword>
<keyword evidence="4 10" id="KW-0732">Signal</keyword>
<dbReference type="RefSeq" id="XP_015510990.2">
    <property type="nucleotide sequence ID" value="XM_015655504.2"/>
</dbReference>
<dbReference type="InterPro" id="IPR036272">
    <property type="entry name" value="Methuselah_N_sf"/>
</dbReference>
<feature type="transmembrane region" description="Helical" evidence="9">
    <location>
        <begin position="365"/>
        <end position="386"/>
    </location>
</feature>
<keyword evidence="9" id="KW-0472">Membrane</keyword>
<evidence type="ECO:0000256" key="7">
    <source>
        <dbReference type="ARBA" id="ARBA00023170"/>
    </source>
</evidence>
<accession>A0A6J0B7M0</accession>
<keyword evidence="7 13" id="KW-0675">Receptor</keyword>
<feature type="transmembrane region" description="Helical" evidence="9">
    <location>
        <begin position="398"/>
        <end position="419"/>
    </location>
</feature>
<feature type="transmembrane region" description="Helical" evidence="9">
    <location>
        <begin position="238"/>
        <end position="266"/>
    </location>
</feature>
<evidence type="ECO:0000256" key="9">
    <source>
        <dbReference type="SAM" id="Phobius"/>
    </source>
</evidence>
<dbReference type="InParanoid" id="A0A6J0B7M0"/>
<evidence type="ECO:0000313" key="13">
    <source>
        <dbReference type="RefSeq" id="XP_015510990.2"/>
    </source>
</evidence>
<dbReference type="KEGG" id="nlo:107217830"/>